<organism evidence="2 3">
    <name type="scientific">Phyllobacterium endophyticum</name>
    <dbReference type="NCBI Taxonomy" id="1149773"/>
    <lineage>
        <taxon>Bacteria</taxon>
        <taxon>Pseudomonadati</taxon>
        <taxon>Pseudomonadota</taxon>
        <taxon>Alphaproteobacteria</taxon>
        <taxon>Hyphomicrobiales</taxon>
        <taxon>Phyllobacteriaceae</taxon>
        <taxon>Phyllobacterium</taxon>
    </lineage>
</organism>
<dbReference type="EMBL" id="PGGN01000002">
    <property type="protein sequence ID" value="PSH58525.1"/>
    <property type="molecule type" value="Genomic_DNA"/>
</dbReference>
<dbReference type="OrthoDB" id="7843623at2"/>
<dbReference type="RefSeq" id="WP_106716968.1">
    <property type="nucleotide sequence ID" value="NZ_JACHXT010000001.1"/>
</dbReference>
<feature type="transmembrane region" description="Helical" evidence="1">
    <location>
        <begin position="86"/>
        <end position="107"/>
    </location>
</feature>
<evidence type="ECO:0008006" key="4">
    <source>
        <dbReference type="Google" id="ProtNLM"/>
    </source>
</evidence>
<protein>
    <recommendedName>
        <fullName evidence="4">Transmemrbane protein</fullName>
    </recommendedName>
</protein>
<accession>A0A2P7AWD6</accession>
<dbReference type="Proteomes" id="UP000241158">
    <property type="component" value="Unassembled WGS sequence"/>
</dbReference>
<dbReference type="AlphaFoldDB" id="A0A2P7AWD6"/>
<reference evidence="3" key="1">
    <citation type="submission" date="2017-11" db="EMBL/GenBank/DDBJ databases">
        <authorList>
            <person name="Kuznetsova I."/>
            <person name="Sazanova A."/>
            <person name="Chirak E."/>
            <person name="Safronova V."/>
            <person name="Willems A."/>
        </authorList>
    </citation>
    <scope>NUCLEOTIDE SEQUENCE [LARGE SCALE GENOMIC DNA]</scope>
    <source>
        <strain evidence="3">PEPV15</strain>
    </source>
</reference>
<name>A0A2P7AWD6_9HYPH</name>
<proteinExistence type="predicted"/>
<comment type="caution">
    <text evidence="2">The sequence shown here is derived from an EMBL/GenBank/DDBJ whole genome shotgun (WGS) entry which is preliminary data.</text>
</comment>
<keyword evidence="3" id="KW-1185">Reference proteome</keyword>
<sequence>MSDRPTHLPFDSTMAQTGFVWFLRLVSIYCLVAGVGYWAQLSGYYEGLLWRFDLMPWQWKVATVSLAMLYPVASTGLWMMVSWGPVIWFVAALGETLMFTVFANYFFYRPQIAIIHGCVALVYLVFRVVLFWQKRQQAMPIR</sequence>
<feature type="transmembrane region" description="Helical" evidence="1">
    <location>
        <begin position="21"/>
        <end position="39"/>
    </location>
</feature>
<evidence type="ECO:0000313" key="3">
    <source>
        <dbReference type="Proteomes" id="UP000241158"/>
    </source>
</evidence>
<keyword evidence="1" id="KW-0472">Membrane</keyword>
<keyword evidence="1" id="KW-1133">Transmembrane helix</keyword>
<dbReference type="Pfam" id="PF19660">
    <property type="entry name" value="DUF6163"/>
    <property type="match status" value="1"/>
</dbReference>
<evidence type="ECO:0000256" key="1">
    <source>
        <dbReference type="SAM" id="Phobius"/>
    </source>
</evidence>
<keyword evidence="1" id="KW-0812">Transmembrane</keyword>
<evidence type="ECO:0000313" key="2">
    <source>
        <dbReference type="EMBL" id="PSH58525.1"/>
    </source>
</evidence>
<feature type="transmembrane region" description="Helical" evidence="1">
    <location>
        <begin position="59"/>
        <end position="79"/>
    </location>
</feature>
<dbReference type="InterPro" id="IPR046161">
    <property type="entry name" value="DUF6163"/>
</dbReference>
<gene>
    <name evidence="2" type="ORF">CU100_13130</name>
</gene>
<feature type="transmembrane region" description="Helical" evidence="1">
    <location>
        <begin position="113"/>
        <end position="132"/>
    </location>
</feature>